<dbReference type="PANTHER" id="PTHR45902:SF3">
    <property type="entry name" value="G-PROTEIN COUPLED RECEPTORS FAMILY 2 PROFILE 2 DOMAIN-CONTAINING PROTEIN"/>
    <property type="match status" value="1"/>
</dbReference>
<keyword evidence="9" id="KW-1185">Reference proteome</keyword>
<dbReference type="Gene3D" id="1.20.1070.10">
    <property type="entry name" value="Rhodopsin 7-helix transmembrane proteins"/>
    <property type="match status" value="1"/>
</dbReference>
<feature type="domain" description="G-protein coupled receptors family 2 profile 2" evidence="7">
    <location>
        <begin position="351"/>
        <end position="531"/>
    </location>
</feature>
<organism evidence="8 9">
    <name type="scientific">Nezara viridula</name>
    <name type="common">Southern green stink bug</name>
    <name type="synonym">Cimex viridulus</name>
    <dbReference type="NCBI Taxonomy" id="85310"/>
    <lineage>
        <taxon>Eukaryota</taxon>
        <taxon>Metazoa</taxon>
        <taxon>Ecdysozoa</taxon>
        <taxon>Arthropoda</taxon>
        <taxon>Hexapoda</taxon>
        <taxon>Insecta</taxon>
        <taxon>Pterygota</taxon>
        <taxon>Neoptera</taxon>
        <taxon>Paraneoptera</taxon>
        <taxon>Hemiptera</taxon>
        <taxon>Heteroptera</taxon>
        <taxon>Panheteroptera</taxon>
        <taxon>Pentatomomorpha</taxon>
        <taxon>Pentatomoidea</taxon>
        <taxon>Pentatomidae</taxon>
        <taxon>Pentatominae</taxon>
        <taxon>Nezara</taxon>
    </lineage>
</organism>
<dbReference type="InterPro" id="IPR053231">
    <property type="entry name" value="GPCR_LN-TM7"/>
</dbReference>
<evidence type="ECO:0000256" key="2">
    <source>
        <dbReference type="ARBA" id="ARBA00022692"/>
    </source>
</evidence>
<evidence type="ECO:0000256" key="1">
    <source>
        <dbReference type="ARBA" id="ARBA00004141"/>
    </source>
</evidence>
<name>A0A9P0H6M6_NEZVI</name>
<dbReference type="EMBL" id="OV725079">
    <property type="protein sequence ID" value="CAH1396391.1"/>
    <property type="molecule type" value="Genomic_DNA"/>
</dbReference>
<feature type="transmembrane region" description="Helical" evidence="5">
    <location>
        <begin position="419"/>
        <end position="441"/>
    </location>
</feature>
<dbReference type="Proteomes" id="UP001152798">
    <property type="component" value="Chromosome 3"/>
</dbReference>
<accession>A0A9P0H6M6</accession>
<dbReference type="PROSITE" id="PS50261">
    <property type="entry name" value="G_PROTEIN_RECEP_F2_4"/>
    <property type="match status" value="1"/>
</dbReference>
<dbReference type="GO" id="GO:0016020">
    <property type="term" value="C:membrane"/>
    <property type="evidence" value="ECO:0007669"/>
    <property type="project" value="UniProtKB-SubCell"/>
</dbReference>
<gene>
    <name evidence="8" type="ORF">NEZAVI_LOCUS6471</name>
</gene>
<proteinExistence type="predicted"/>
<dbReference type="OrthoDB" id="6134459at2759"/>
<comment type="subcellular location">
    <subcellularLocation>
        <location evidence="1">Membrane</location>
        <topology evidence="1">Multi-pass membrane protein</topology>
    </subcellularLocation>
</comment>
<protein>
    <recommendedName>
        <fullName evidence="7">G-protein coupled receptors family 2 profile 2 domain-containing protein</fullName>
    </recommendedName>
</protein>
<keyword evidence="2 5" id="KW-0812">Transmembrane</keyword>
<keyword evidence="4 5" id="KW-0472">Membrane</keyword>
<feature type="transmembrane region" description="Helical" evidence="5">
    <location>
        <begin position="508"/>
        <end position="536"/>
    </location>
</feature>
<reference evidence="8" key="1">
    <citation type="submission" date="2022-01" db="EMBL/GenBank/DDBJ databases">
        <authorList>
            <person name="King R."/>
        </authorList>
    </citation>
    <scope>NUCLEOTIDE SEQUENCE</scope>
</reference>
<dbReference type="InterPro" id="IPR017981">
    <property type="entry name" value="GPCR_2-like_7TM"/>
</dbReference>
<feature type="signal peptide" evidence="6">
    <location>
        <begin position="1"/>
        <end position="36"/>
    </location>
</feature>
<feature type="chain" id="PRO_5040407439" description="G-protein coupled receptors family 2 profile 2 domain-containing protein" evidence="6">
    <location>
        <begin position="37"/>
        <end position="614"/>
    </location>
</feature>
<evidence type="ECO:0000313" key="8">
    <source>
        <dbReference type="EMBL" id="CAH1396391.1"/>
    </source>
</evidence>
<evidence type="ECO:0000256" key="6">
    <source>
        <dbReference type="SAM" id="SignalP"/>
    </source>
</evidence>
<dbReference type="PANTHER" id="PTHR45902">
    <property type="entry name" value="LATROPHILIN RECEPTOR-LIKE PROTEIN A"/>
    <property type="match status" value="1"/>
</dbReference>
<dbReference type="GO" id="GO:0004930">
    <property type="term" value="F:G protein-coupled receptor activity"/>
    <property type="evidence" value="ECO:0007669"/>
    <property type="project" value="InterPro"/>
</dbReference>
<dbReference type="AlphaFoldDB" id="A0A9P0H6M6"/>
<keyword evidence="6" id="KW-0732">Signal</keyword>
<sequence length="614" mass="69559">MSQQRISASYRHWRIKKSILVRWLLLCSLNISVTVGEIFGDVESCGPDVVCEGKTPEKNPEYFKPTMSNLHRCYCDEECVKYGDCCKDRAPFPYSPVENITWSCVANSYNQTFYAVSNCMIKEPWNRLCQKEVYVSHMEYVSDLPVFSNYTGLYYANVFCAYCDPRLWLEYGHVLANYFTKPELLTECTPNININTLMAEGQYIPRRLSWKVRDGYCGIFQKEEIERGRPCIPSISSCPVGTEKSLSDKCAAYSQLLSINDTVFRNPHCAICNGVDQSHSLCKYKKPTIKWRGITDIFSLNWFVDSCQEKMHLRDNLHQECKAVNCDLVSGKCHINECDDTCHPKGYIHMSGYLMYACLSASIICLLIHVYRAIFICPPRNLPSRILNSLAWSMLIAQTLFLTSMYSLARLPHHVNLCYITAVTIQYFFLASFMWMSVISFDIWFTFSNTFQLISTSYTKYAIYAWGGTAIMTTFSVIIDLTDFFPSDFRPEFGPVNNICWLGSYNGLAYYSLLPIGTVLFLNTVFFIMTICLSYWKGSRGGGRGRGGAECKEEGKGALGRRCRRGRCTGRDAVGGERGRDRMPAGGRSFGRPGAGATAGVVSEATLRSGVVWL</sequence>
<dbReference type="InterPro" id="IPR000832">
    <property type="entry name" value="GPCR_2_secretin-like"/>
</dbReference>
<evidence type="ECO:0000259" key="7">
    <source>
        <dbReference type="PROSITE" id="PS50261"/>
    </source>
</evidence>
<evidence type="ECO:0000256" key="3">
    <source>
        <dbReference type="ARBA" id="ARBA00022989"/>
    </source>
</evidence>
<dbReference type="Pfam" id="PF00002">
    <property type="entry name" value="7tm_2"/>
    <property type="match status" value="1"/>
</dbReference>
<feature type="transmembrane region" description="Helical" evidence="5">
    <location>
        <begin position="461"/>
        <end position="479"/>
    </location>
</feature>
<evidence type="ECO:0000256" key="4">
    <source>
        <dbReference type="ARBA" id="ARBA00023136"/>
    </source>
</evidence>
<evidence type="ECO:0000313" key="9">
    <source>
        <dbReference type="Proteomes" id="UP001152798"/>
    </source>
</evidence>
<dbReference type="CDD" id="cd15039">
    <property type="entry name" value="7tmB3_Methuselah-like"/>
    <property type="match status" value="1"/>
</dbReference>
<keyword evidence="3 5" id="KW-1133">Transmembrane helix</keyword>
<evidence type="ECO:0000256" key="5">
    <source>
        <dbReference type="SAM" id="Phobius"/>
    </source>
</evidence>
<feature type="transmembrane region" description="Helical" evidence="5">
    <location>
        <begin position="386"/>
        <end position="407"/>
    </location>
</feature>
<dbReference type="GO" id="GO:0007166">
    <property type="term" value="P:cell surface receptor signaling pathway"/>
    <property type="evidence" value="ECO:0007669"/>
    <property type="project" value="InterPro"/>
</dbReference>
<feature type="transmembrane region" description="Helical" evidence="5">
    <location>
        <begin position="353"/>
        <end position="374"/>
    </location>
</feature>